<dbReference type="OrthoDB" id="10656861at2759"/>
<accession>A0A2J7PZK9</accession>
<dbReference type="AlphaFoldDB" id="A0A2J7PZK9"/>
<keyword evidence="2" id="KW-1185">Reference proteome</keyword>
<organism evidence="1 2">
    <name type="scientific">Cryptotermes secundus</name>
    <dbReference type="NCBI Taxonomy" id="105785"/>
    <lineage>
        <taxon>Eukaryota</taxon>
        <taxon>Metazoa</taxon>
        <taxon>Ecdysozoa</taxon>
        <taxon>Arthropoda</taxon>
        <taxon>Hexapoda</taxon>
        <taxon>Insecta</taxon>
        <taxon>Pterygota</taxon>
        <taxon>Neoptera</taxon>
        <taxon>Polyneoptera</taxon>
        <taxon>Dictyoptera</taxon>
        <taxon>Blattodea</taxon>
        <taxon>Blattoidea</taxon>
        <taxon>Termitoidae</taxon>
        <taxon>Kalotermitidae</taxon>
        <taxon>Cryptotermitinae</taxon>
        <taxon>Cryptotermes</taxon>
    </lineage>
</organism>
<protein>
    <submittedName>
        <fullName evidence="1">Uncharacterized protein</fullName>
    </submittedName>
</protein>
<dbReference type="EMBL" id="NEVH01020333">
    <property type="protein sequence ID" value="PNF21771.1"/>
    <property type="molecule type" value="Genomic_DNA"/>
</dbReference>
<sequence length="293" mass="33894">MYPKPGSHEMQRTDIQKRIAALVRESKNLNTSIRQLKEKLSVRHNLPLQQAGSDDFDSRASHSVSKRTENPKLLMKKLKISEWINKVVYTNDEIKLLDDGSSQYIADAVTGPVTFQVQFVVEDIKNKEMILHSLKIRYIDPFHEAELKTFSNRCMRQNSFQKLIRGVVSYGELFANREETTDWLTEKNGHFTVNKHHEDGAYNITAKAEGRTVSYFTCEWKIIWNEGSLAMIPSFTIRANNKSNFYKENEYHFDKIVSSGITQDEIIELWKELAKAVIIENELASHVIQKNVP</sequence>
<name>A0A2J7PZK9_9NEOP</name>
<evidence type="ECO:0000313" key="2">
    <source>
        <dbReference type="Proteomes" id="UP000235965"/>
    </source>
</evidence>
<dbReference type="Proteomes" id="UP000235965">
    <property type="component" value="Unassembled WGS sequence"/>
</dbReference>
<comment type="caution">
    <text evidence="1">The sequence shown here is derived from an EMBL/GenBank/DDBJ whole genome shotgun (WGS) entry which is preliminary data.</text>
</comment>
<dbReference type="InParanoid" id="A0A2J7PZK9"/>
<gene>
    <name evidence="1" type="ORF">B7P43_G08446</name>
</gene>
<evidence type="ECO:0000313" key="1">
    <source>
        <dbReference type="EMBL" id="PNF21771.1"/>
    </source>
</evidence>
<reference evidence="1 2" key="1">
    <citation type="submission" date="2017-12" db="EMBL/GenBank/DDBJ databases">
        <title>Hemimetabolous genomes reveal molecular basis of termite eusociality.</title>
        <authorList>
            <person name="Harrison M.C."/>
            <person name="Jongepier E."/>
            <person name="Robertson H.M."/>
            <person name="Arning N."/>
            <person name="Bitard-Feildel T."/>
            <person name="Chao H."/>
            <person name="Childers C.P."/>
            <person name="Dinh H."/>
            <person name="Doddapaneni H."/>
            <person name="Dugan S."/>
            <person name="Gowin J."/>
            <person name="Greiner C."/>
            <person name="Han Y."/>
            <person name="Hu H."/>
            <person name="Hughes D.S.T."/>
            <person name="Huylmans A.-K."/>
            <person name="Kemena C."/>
            <person name="Kremer L.P.M."/>
            <person name="Lee S.L."/>
            <person name="Lopez-Ezquerra A."/>
            <person name="Mallet L."/>
            <person name="Monroy-Kuhn J.M."/>
            <person name="Moser A."/>
            <person name="Murali S.C."/>
            <person name="Muzny D.M."/>
            <person name="Otani S."/>
            <person name="Piulachs M.-D."/>
            <person name="Poelchau M."/>
            <person name="Qu J."/>
            <person name="Schaub F."/>
            <person name="Wada-Katsumata A."/>
            <person name="Worley K.C."/>
            <person name="Xie Q."/>
            <person name="Ylla G."/>
            <person name="Poulsen M."/>
            <person name="Gibbs R.A."/>
            <person name="Schal C."/>
            <person name="Richards S."/>
            <person name="Belles X."/>
            <person name="Korb J."/>
            <person name="Bornberg-Bauer E."/>
        </authorList>
    </citation>
    <scope>NUCLEOTIDE SEQUENCE [LARGE SCALE GENOMIC DNA]</scope>
    <source>
        <tissue evidence="1">Whole body</tissue>
    </source>
</reference>
<proteinExistence type="predicted"/>